<reference evidence="1 2" key="1">
    <citation type="submission" date="2020-04" db="EMBL/GenBank/DDBJ databases">
        <authorList>
            <person name="Yin C."/>
        </authorList>
    </citation>
    <scope>NUCLEOTIDE SEQUENCE [LARGE SCALE GENOMIC DNA]</scope>
    <source>
        <strain evidence="1 2">Ae27</strain>
    </source>
</reference>
<evidence type="ECO:0000313" key="2">
    <source>
        <dbReference type="Proteomes" id="UP000570474"/>
    </source>
</evidence>
<organism evidence="1 2">
    <name type="scientific">Chitinophaga varians</name>
    <dbReference type="NCBI Taxonomy" id="2202339"/>
    <lineage>
        <taxon>Bacteria</taxon>
        <taxon>Pseudomonadati</taxon>
        <taxon>Bacteroidota</taxon>
        <taxon>Chitinophagia</taxon>
        <taxon>Chitinophagales</taxon>
        <taxon>Chitinophagaceae</taxon>
        <taxon>Chitinophaga</taxon>
    </lineage>
</organism>
<protein>
    <submittedName>
        <fullName evidence="1">Uncharacterized protein</fullName>
    </submittedName>
</protein>
<sequence>MDQLTLRSTLLELFKEPYTAEKFVEWLKYYESIPDSASSCMRKATVEKIVNCDNMHTLVHYLHYILLDEGITITDEMHIKKFADLLARINSASERFLRAYLKQVNDVYNLRNRALDSQIHLQKLLEKIINS</sequence>
<dbReference type="AlphaFoldDB" id="A0A847S874"/>
<proteinExistence type="predicted"/>
<comment type="caution">
    <text evidence="1">The sequence shown here is derived from an EMBL/GenBank/DDBJ whole genome shotgun (WGS) entry which is preliminary data.</text>
</comment>
<dbReference type="RefSeq" id="WP_168873832.1">
    <property type="nucleotide sequence ID" value="NZ_JABAIA010000003.1"/>
</dbReference>
<evidence type="ECO:0000313" key="1">
    <source>
        <dbReference type="EMBL" id="NLR67891.1"/>
    </source>
</evidence>
<accession>A0A847S874</accession>
<name>A0A847S874_9BACT</name>
<gene>
    <name evidence="1" type="ORF">HGH92_26540</name>
</gene>
<dbReference type="Proteomes" id="UP000570474">
    <property type="component" value="Unassembled WGS sequence"/>
</dbReference>
<dbReference type="EMBL" id="JABAIA010000003">
    <property type="protein sequence ID" value="NLR67891.1"/>
    <property type="molecule type" value="Genomic_DNA"/>
</dbReference>
<keyword evidence="2" id="KW-1185">Reference proteome</keyword>